<protein>
    <submittedName>
        <fullName evidence="2">Uncharacterized protein</fullName>
    </submittedName>
</protein>
<dbReference type="RefSeq" id="WP_260749089.1">
    <property type="nucleotide sequence ID" value="NZ_CP092109.1"/>
</dbReference>
<sequence length="150" mass="17006">MRICKWLRFVAIPLLLLCVLVSAASGATRSGKFVTIDGQEIRFFRIEDRALVKGWFNGTALEVPMAAVREVVFFDSPYASYSMFGNDISAGEVELTRRTDGAKFIVQDAFLPSDCDCTYLTYTYRNPFTDDIHRGNLAIDALRRIVFEDR</sequence>
<evidence type="ECO:0000313" key="2">
    <source>
        <dbReference type="EMBL" id="UWZ80728.1"/>
    </source>
</evidence>
<keyword evidence="1" id="KW-0732">Signal</keyword>
<proteinExistence type="predicted"/>
<dbReference type="Proteomes" id="UP001060414">
    <property type="component" value="Chromosome"/>
</dbReference>
<name>A0ABY5ZNP9_9BACT</name>
<feature type="signal peptide" evidence="1">
    <location>
        <begin position="1"/>
        <end position="23"/>
    </location>
</feature>
<accession>A0ABY5ZNP9</accession>
<evidence type="ECO:0000313" key="3">
    <source>
        <dbReference type="Proteomes" id="UP001060414"/>
    </source>
</evidence>
<organism evidence="2 3">
    <name type="scientific">Geoalkalibacter halelectricus</name>
    <dbReference type="NCBI Taxonomy" id="2847045"/>
    <lineage>
        <taxon>Bacteria</taxon>
        <taxon>Pseudomonadati</taxon>
        <taxon>Thermodesulfobacteriota</taxon>
        <taxon>Desulfuromonadia</taxon>
        <taxon>Desulfuromonadales</taxon>
        <taxon>Geoalkalibacteraceae</taxon>
        <taxon>Geoalkalibacter</taxon>
    </lineage>
</organism>
<feature type="chain" id="PRO_5046879964" evidence="1">
    <location>
        <begin position="24"/>
        <end position="150"/>
    </location>
</feature>
<reference evidence="2" key="1">
    <citation type="journal article" date="2022" name="Environ. Microbiol.">
        <title>Geoalkalibacter halelectricus SAP #1 sp. nov. possessing extracellular electron transfer and mineral#reducing capabilities from a haloalkaline environment.</title>
        <authorList>
            <person name="Yadav S."/>
            <person name="Singh R."/>
            <person name="Sundharam S.S."/>
            <person name="Chaudhary S."/>
            <person name="Krishnamurthi S."/>
            <person name="Patil S.A."/>
        </authorList>
    </citation>
    <scope>NUCLEOTIDE SEQUENCE</scope>
    <source>
        <strain evidence="2">SAP-1</strain>
    </source>
</reference>
<dbReference type="EMBL" id="CP092109">
    <property type="protein sequence ID" value="UWZ80728.1"/>
    <property type="molecule type" value="Genomic_DNA"/>
</dbReference>
<evidence type="ECO:0000256" key="1">
    <source>
        <dbReference type="SAM" id="SignalP"/>
    </source>
</evidence>
<keyword evidence="3" id="KW-1185">Reference proteome</keyword>
<gene>
    <name evidence="2" type="ORF">L9S41_04835</name>
</gene>